<proteinExistence type="predicted"/>
<evidence type="ECO:0000313" key="2">
    <source>
        <dbReference type="EMBL" id="QNR24283.1"/>
    </source>
</evidence>
<accession>A0A7H0VEY5</accession>
<organism evidence="2 3">
    <name type="scientific">Croceimicrobium hydrocarbonivorans</name>
    <dbReference type="NCBI Taxonomy" id="2761580"/>
    <lineage>
        <taxon>Bacteria</taxon>
        <taxon>Pseudomonadati</taxon>
        <taxon>Bacteroidota</taxon>
        <taxon>Flavobacteriia</taxon>
        <taxon>Flavobacteriales</taxon>
        <taxon>Owenweeksiaceae</taxon>
        <taxon>Croceimicrobium</taxon>
    </lineage>
</organism>
<evidence type="ECO:0000256" key="1">
    <source>
        <dbReference type="SAM" id="SignalP"/>
    </source>
</evidence>
<gene>
    <name evidence="2" type="ORF">H4K34_00150</name>
</gene>
<protein>
    <recommendedName>
        <fullName evidence="4">Outer membrane protein beta-barrel domain-containing protein</fullName>
    </recommendedName>
</protein>
<evidence type="ECO:0000313" key="3">
    <source>
        <dbReference type="Proteomes" id="UP000516305"/>
    </source>
</evidence>
<name>A0A7H0VEY5_9FLAO</name>
<dbReference type="Proteomes" id="UP000516305">
    <property type="component" value="Chromosome"/>
</dbReference>
<reference evidence="2 3" key="1">
    <citation type="submission" date="2020-08" db="EMBL/GenBank/DDBJ databases">
        <title>Croceimicrobium hydrocarbonivorans gen. nov., sp. nov., a novel marine bacterium isolated from a bacterial consortium that degrades polyethylene terephthalate.</title>
        <authorList>
            <person name="Liu R."/>
        </authorList>
    </citation>
    <scope>NUCLEOTIDE SEQUENCE [LARGE SCALE GENOMIC DNA]</scope>
    <source>
        <strain evidence="2 3">A20-9</strain>
    </source>
</reference>
<sequence length="181" mass="19948">MKSIKILILLLGMSSLSFMLKAGNHDGIPHMGDGKFNKQSHWQFGAGYGPSFARFGAQIKRTMPLFKTGTWAAWGALGYNYGVSYGLGLDFYLVDQLYLGLNYGSVGGYSVISFSPRTFLEKEYHNATGAAITLNYDWFFAGHFAVGLGAGVGYAGELEYGNKPIFYQVNLGLKYAFELKR</sequence>
<dbReference type="AlphaFoldDB" id="A0A7H0VEY5"/>
<dbReference type="KEGG" id="chyd:H4K34_00150"/>
<evidence type="ECO:0008006" key="4">
    <source>
        <dbReference type="Google" id="ProtNLM"/>
    </source>
</evidence>
<feature type="chain" id="PRO_5028967096" description="Outer membrane protein beta-barrel domain-containing protein" evidence="1">
    <location>
        <begin position="23"/>
        <end position="181"/>
    </location>
</feature>
<dbReference type="RefSeq" id="WP_210758810.1">
    <property type="nucleotide sequence ID" value="NZ_CP060139.1"/>
</dbReference>
<feature type="signal peptide" evidence="1">
    <location>
        <begin position="1"/>
        <end position="22"/>
    </location>
</feature>
<keyword evidence="3" id="KW-1185">Reference proteome</keyword>
<dbReference type="EMBL" id="CP060139">
    <property type="protein sequence ID" value="QNR24283.1"/>
    <property type="molecule type" value="Genomic_DNA"/>
</dbReference>
<keyword evidence="1" id="KW-0732">Signal</keyword>